<organism evidence="1">
    <name type="scientific">Streptomyces sp. NBC_00093</name>
    <dbReference type="NCBI Taxonomy" id="2975649"/>
    <lineage>
        <taxon>Bacteria</taxon>
        <taxon>Bacillati</taxon>
        <taxon>Actinomycetota</taxon>
        <taxon>Actinomycetes</taxon>
        <taxon>Kitasatosporales</taxon>
        <taxon>Streptomycetaceae</taxon>
        <taxon>Streptomyces</taxon>
    </lineage>
</organism>
<sequence>MQRSTDQLAGVAARRFARHGGRVRRLRTARRGSVPFCAVTAIASLVRYLRRR</sequence>
<protein>
    <submittedName>
        <fullName evidence="1">Uncharacterized protein</fullName>
    </submittedName>
</protein>
<dbReference type="EMBL" id="CP108222">
    <property type="protein sequence ID" value="WTT22601.1"/>
    <property type="molecule type" value="Genomic_DNA"/>
</dbReference>
<proteinExistence type="predicted"/>
<reference evidence="1" key="1">
    <citation type="submission" date="2022-10" db="EMBL/GenBank/DDBJ databases">
        <title>The complete genomes of actinobacterial strains from the NBC collection.</title>
        <authorList>
            <person name="Joergensen T.S."/>
            <person name="Alvarez Arevalo M."/>
            <person name="Sterndorff E.B."/>
            <person name="Faurdal D."/>
            <person name="Vuksanovic O."/>
            <person name="Mourched A.-S."/>
            <person name="Charusanti P."/>
            <person name="Shaw S."/>
            <person name="Blin K."/>
            <person name="Weber T."/>
        </authorList>
    </citation>
    <scope>NUCLEOTIDE SEQUENCE</scope>
    <source>
        <strain evidence="1">NBC_00093</strain>
    </source>
</reference>
<dbReference type="AlphaFoldDB" id="A0AAU2AGE6"/>
<evidence type="ECO:0000313" key="1">
    <source>
        <dbReference type="EMBL" id="WTT22601.1"/>
    </source>
</evidence>
<name>A0AAU2AGE6_9ACTN</name>
<accession>A0AAU2AGE6</accession>
<gene>
    <name evidence="1" type="ORF">OHA22_47230</name>
</gene>